<dbReference type="EMBL" id="JARBHB010000014">
    <property type="protein sequence ID" value="KAJ8868403.1"/>
    <property type="molecule type" value="Genomic_DNA"/>
</dbReference>
<reference evidence="3 4" key="1">
    <citation type="submission" date="2023-02" db="EMBL/GenBank/DDBJ databases">
        <title>LHISI_Scaffold_Assembly.</title>
        <authorList>
            <person name="Stuart O.P."/>
            <person name="Cleave R."/>
            <person name="Magrath M.J.L."/>
            <person name="Mikheyev A.S."/>
        </authorList>
    </citation>
    <scope>NUCLEOTIDE SEQUENCE [LARGE SCALE GENOMIC DNA]</scope>
    <source>
        <strain evidence="3">Daus_M_001</strain>
        <tissue evidence="3">Leg muscle</tissue>
    </source>
</reference>
<dbReference type="SUPFAM" id="SSF46689">
    <property type="entry name" value="Homeodomain-like"/>
    <property type="match status" value="1"/>
</dbReference>
<dbReference type="Pfam" id="PF05225">
    <property type="entry name" value="HTH_psq"/>
    <property type="match status" value="1"/>
</dbReference>
<protein>
    <recommendedName>
        <fullName evidence="2">HTH psq-type domain-containing protein</fullName>
    </recommendedName>
</protein>
<organism evidence="3 4">
    <name type="scientific">Dryococelus australis</name>
    <dbReference type="NCBI Taxonomy" id="614101"/>
    <lineage>
        <taxon>Eukaryota</taxon>
        <taxon>Metazoa</taxon>
        <taxon>Ecdysozoa</taxon>
        <taxon>Arthropoda</taxon>
        <taxon>Hexapoda</taxon>
        <taxon>Insecta</taxon>
        <taxon>Pterygota</taxon>
        <taxon>Neoptera</taxon>
        <taxon>Polyneoptera</taxon>
        <taxon>Phasmatodea</taxon>
        <taxon>Verophasmatodea</taxon>
        <taxon>Anareolatae</taxon>
        <taxon>Phasmatidae</taxon>
        <taxon>Eurycanthinae</taxon>
        <taxon>Dryococelus</taxon>
    </lineage>
</organism>
<name>A0ABQ9G7H8_9NEOP</name>
<feature type="domain" description="HTH psq-type" evidence="2">
    <location>
        <begin position="16"/>
        <end position="52"/>
    </location>
</feature>
<keyword evidence="4" id="KW-1185">Reference proteome</keyword>
<gene>
    <name evidence="3" type="ORF">PR048_029919</name>
</gene>
<evidence type="ECO:0000313" key="4">
    <source>
        <dbReference type="Proteomes" id="UP001159363"/>
    </source>
</evidence>
<dbReference type="InterPro" id="IPR007889">
    <property type="entry name" value="HTH_Psq"/>
</dbReference>
<sequence length="104" mass="11965">MMHTWMNKINRRNWDKDKMEAAMHAVREGRMSCNMAATTYEIPEATLRRYLNIDPEHIIPTNLPKIISLKGTKRVSKVVSAERGKNVTVVCSVVRQECLSHLTL</sequence>
<dbReference type="Proteomes" id="UP001159363">
    <property type="component" value="Chromosome 13"/>
</dbReference>
<comment type="caution">
    <text evidence="3">The sequence shown here is derived from an EMBL/GenBank/DDBJ whole genome shotgun (WGS) entry which is preliminary data.</text>
</comment>
<evidence type="ECO:0000313" key="3">
    <source>
        <dbReference type="EMBL" id="KAJ8868403.1"/>
    </source>
</evidence>
<accession>A0ABQ9G7H8</accession>
<proteinExistence type="predicted"/>
<evidence type="ECO:0000259" key="2">
    <source>
        <dbReference type="Pfam" id="PF05225"/>
    </source>
</evidence>
<comment type="subcellular location">
    <subcellularLocation>
        <location evidence="1">Nucleus</location>
    </subcellularLocation>
</comment>
<dbReference type="InterPro" id="IPR009057">
    <property type="entry name" value="Homeodomain-like_sf"/>
</dbReference>
<evidence type="ECO:0000256" key="1">
    <source>
        <dbReference type="ARBA" id="ARBA00004123"/>
    </source>
</evidence>
<dbReference type="Gene3D" id="1.10.10.60">
    <property type="entry name" value="Homeodomain-like"/>
    <property type="match status" value="1"/>
</dbReference>